<dbReference type="OrthoDB" id="9801938at2"/>
<dbReference type="SUPFAM" id="SSF100950">
    <property type="entry name" value="NagB/RpiA/CoA transferase-like"/>
    <property type="match status" value="1"/>
</dbReference>
<sequence>MRRQRRALSEQERQRRSNALVMQLLRTPLFRRSRHIALYISNDGEVDLHALAERACRMGKRCYLPVLSPLFHNRLWFAPYRPGCRMTPNRFGIPEPDVACSAMRRVWSLDLVLAPLVAFDAMGNRLGMGGGFYDRTFAYLNQRHRWHKPRILGTAFEFQRVGELPCESWDVPMNGIITETQFYETEERS</sequence>
<dbReference type="GO" id="GO:0009396">
    <property type="term" value="P:folic acid-containing compound biosynthetic process"/>
    <property type="evidence" value="ECO:0007669"/>
    <property type="project" value="TreeGrafter"/>
</dbReference>
<organism evidence="6 7">
    <name type="scientific">Thiohalomonas denitrificans</name>
    <dbReference type="NCBI Taxonomy" id="415747"/>
    <lineage>
        <taxon>Bacteria</taxon>
        <taxon>Pseudomonadati</taxon>
        <taxon>Pseudomonadota</taxon>
        <taxon>Gammaproteobacteria</taxon>
        <taxon>Thiohalomonadales</taxon>
        <taxon>Thiohalomonadaceae</taxon>
        <taxon>Thiohalomonas</taxon>
    </lineage>
</organism>
<dbReference type="PANTHER" id="PTHR23407">
    <property type="entry name" value="ATPASE INHIBITOR/5-FORMYLTETRAHYDROFOLATE CYCLO-LIGASE"/>
    <property type="match status" value="1"/>
</dbReference>
<proteinExistence type="inferred from homology"/>
<keyword evidence="7" id="KW-1185">Reference proteome</keyword>
<accession>A0A1G5QGQ0</accession>
<evidence type="ECO:0000256" key="4">
    <source>
        <dbReference type="PIRSR" id="PIRSR006806-1"/>
    </source>
</evidence>
<dbReference type="Proteomes" id="UP000199648">
    <property type="component" value="Unassembled WGS sequence"/>
</dbReference>
<comment type="similarity">
    <text evidence="1 5">Belongs to the 5-formyltetrahydrofolate cyclo-ligase family.</text>
</comment>
<dbReference type="InterPro" id="IPR002698">
    <property type="entry name" value="FTHF_cligase"/>
</dbReference>
<evidence type="ECO:0000256" key="2">
    <source>
        <dbReference type="ARBA" id="ARBA00022741"/>
    </source>
</evidence>
<evidence type="ECO:0000313" key="7">
    <source>
        <dbReference type="Proteomes" id="UP000199648"/>
    </source>
</evidence>
<keyword evidence="5" id="KW-0460">Magnesium</keyword>
<dbReference type="PIRSF" id="PIRSF006806">
    <property type="entry name" value="FTHF_cligase"/>
    <property type="match status" value="1"/>
</dbReference>
<dbReference type="GO" id="GO:0046872">
    <property type="term" value="F:metal ion binding"/>
    <property type="evidence" value="ECO:0007669"/>
    <property type="project" value="UniProtKB-KW"/>
</dbReference>
<dbReference type="Pfam" id="PF01812">
    <property type="entry name" value="5-FTHF_cyc-lig"/>
    <property type="match status" value="1"/>
</dbReference>
<dbReference type="InterPro" id="IPR037171">
    <property type="entry name" value="NagB/RpiA_transferase-like"/>
</dbReference>
<keyword evidence="5" id="KW-0479">Metal-binding</keyword>
<comment type="catalytic activity">
    <reaction evidence="5">
        <text>(6S)-5-formyl-5,6,7,8-tetrahydrofolate + ATP = (6R)-5,10-methenyltetrahydrofolate + ADP + phosphate</text>
        <dbReference type="Rhea" id="RHEA:10488"/>
        <dbReference type="ChEBI" id="CHEBI:30616"/>
        <dbReference type="ChEBI" id="CHEBI:43474"/>
        <dbReference type="ChEBI" id="CHEBI:57455"/>
        <dbReference type="ChEBI" id="CHEBI:57457"/>
        <dbReference type="ChEBI" id="CHEBI:456216"/>
        <dbReference type="EC" id="6.3.3.2"/>
    </reaction>
</comment>
<feature type="binding site" evidence="4">
    <location>
        <begin position="125"/>
        <end position="133"/>
    </location>
    <ligand>
        <name>ATP</name>
        <dbReference type="ChEBI" id="CHEBI:30616"/>
    </ligand>
</feature>
<comment type="cofactor">
    <cofactor evidence="5">
        <name>Mg(2+)</name>
        <dbReference type="ChEBI" id="CHEBI:18420"/>
    </cofactor>
</comment>
<gene>
    <name evidence="6" type="ORF">SAMN03097708_02044</name>
</gene>
<evidence type="ECO:0000256" key="3">
    <source>
        <dbReference type="ARBA" id="ARBA00022840"/>
    </source>
</evidence>
<keyword evidence="6" id="KW-0436">Ligase</keyword>
<keyword evidence="2 4" id="KW-0547">Nucleotide-binding</keyword>
<dbReference type="EMBL" id="FMWD01000006">
    <property type="protein sequence ID" value="SCZ60862.1"/>
    <property type="molecule type" value="Genomic_DNA"/>
</dbReference>
<feature type="binding site" evidence="4">
    <location>
        <position position="45"/>
    </location>
    <ligand>
        <name>substrate</name>
    </ligand>
</feature>
<dbReference type="AlphaFoldDB" id="A0A1G5QGQ0"/>
<dbReference type="PANTHER" id="PTHR23407:SF1">
    <property type="entry name" value="5-FORMYLTETRAHYDROFOLATE CYCLO-LIGASE"/>
    <property type="match status" value="1"/>
</dbReference>
<reference evidence="6 7" key="1">
    <citation type="submission" date="2016-10" db="EMBL/GenBank/DDBJ databases">
        <authorList>
            <person name="de Groot N.N."/>
        </authorList>
    </citation>
    <scope>NUCLEOTIDE SEQUENCE [LARGE SCALE GENOMIC DNA]</scope>
    <source>
        <strain evidence="6 7">HLD2</strain>
    </source>
</reference>
<keyword evidence="3 4" id="KW-0067">ATP-binding</keyword>
<name>A0A1G5QGQ0_9GAMM</name>
<evidence type="ECO:0000313" key="6">
    <source>
        <dbReference type="EMBL" id="SCZ60862.1"/>
    </source>
</evidence>
<dbReference type="Gene3D" id="3.40.50.10420">
    <property type="entry name" value="NagB/RpiA/CoA transferase-like"/>
    <property type="match status" value="1"/>
</dbReference>
<dbReference type="GO" id="GO:0035999">
    <property type="term" value="P:tetrahydrofolate interconversion"/>
    <property type="evidence" value="ECO:0007669"/>
    <property type="project" value="TreeGrafter"/>
</dbReference>
<dbReference type="NCBIfam" id="TIGR02727">
    <property type="entry name" value="MTHFS_bact"/>
    <property type="match status" value="1"/>
</dbReference>
<dbReference type="EC" id="6.3.3.2" evidence="5"/>
<dbReference type="GO" id="GO:0030272">
    <property type="term" value="F:5-formyltetrahydrofolate cyclo-ligase activity"/>
    <property type="evidence" value="ECO:0007669"/>
    <property type="project" value="UniProtKB-EC"/>
</dbReference>
<evidence type="ECO:0000256" key="5">
    <source>
        <dbReference type="RuleBase" id="RU361279"/>
    </source>
</evidence>
<dbReference type="InterPro" id="IPR024185">
    <property type="entry name" value="FTHF_cligase-like_sf"/>
</dbReference>
<dbReference type="GO" id="GO:0005524">
    <property type="term" value="F:ATP binding"/>
    <property type="evidence" value="ECO:0007669"/>
    <property type="project" value="UniProtKB-KW"/>
</dbReference>
<protein>
    <recommendedName>
        <fullName evidence="5">5-formyltetrahydrofolate cyclo-ligase</fullName>
        <ecNumber evidence="5">6.3.3.2</ecNumber>
    </recommendedName>
</protein>
<dbReference type="STRING" id="415747.SAMN03097708_02044"/>
<evidence type="ECO:0000256" key="1">
    <source>
        <dbReference type="ARBA" id="ARBA00010638"/>
    </source>
</evidence>
<feature type="binding site" evidence="4">
    <location>
        <position position="40"/>
    </location>
    <ligand>
        <name>substrate</name>
    </ligand>
</feature>